<dbReference type="EMBL" id="ADBL01000011">
    <property type="status" value="NOT_ANNOTATED_CDS"/>
    <property type="molecule type" value="Genomic_DNA"/>
</dbReference>
<dbReference type="AlphaFoldDB" id="A0A0C4DJY7"/>
<proteinExistence type="predicted"/>
<dbReference type="VEuPathDB" id="FungiDB:MAPG_00047"/>
<dbReference type="PANTHER" id="PTHR43662:SF2">
    <property type="entry name" value="DUF1996 DOMAIN-CONTAINING PROTEIN"/>
    <property type="match status" value="1"/>
</dbReference>
<feature type="compositionally biased region" description="Polar residues" evidence="1">
    <location>
        <begin position="562"/>
        <end position="575"/>
    </location>
</feature>
<dbReference type="EMBL" id="GL876966">
    <property type="protein sequence ID" value="KLU80951.1"/>
    <property type="molecule type" value="Genomic_DNA"/>
</dbReference>
<reference evidence="3" key="1">
    <citation type="submission" date="2010-05" db="EMBL/GenBank/DDBJ databases">
        <title>The Genome Sequence of Magnaporthe poae strain ATCC 64411.</title>
        <authorList>
            <consortium name="The Broad Institute Genome Sequencing Platform"/>
            <consortium name="Broad Institute Genome Sequencing Center for Infectious Disease"/>
            <person name="Ma L.-J."/>
            <person name="Dead R."/>
            <person name="Young S."/>
            <person name="Zeng Q."/>
            <person name="Koehrsen M."/>
            <person name="Alvarado L."/>
            <person name="Berlin A."/>
            <person name="Chapman S.B."/>
            <person name="Chen Z."/>
            <person name="Freedman E."/>
            <person name="Gellesch M."/>
            <person name="Goldberg J."/>
            <person name="Griggs A."/>
            <person name="Gujja S."/>
            <person name="Heilman E.R."/>
            <person name="Heiman D."/>
            <person name="Hepburn T."/>
            <person name="Howarth C."/>
            <person name="Jen D."/>
            <person name="Larson L."/>
            <person name="Mehta T."/>
            <person name="Neiman D."/>
            <person name="Pearson M."/>
            <person name="Roberts A."/>
            <person name="Saif S."/>
            <person name="Shea T."/>
            <person name="Shenoy N."/>
            <person name="Sisk P."/>
            <person name="Stolte C."/>
            <person name="Sykes S."/>
            <person name="Walk T."/>
            <person name="White J."/>
            <person name="Yandava C."/>
            <person name="Haas B."/>
            <person name="Nusbaum C."/>
            <person name="Birren B."/>
        </authorList>
    </citation>
    <scope>NUCLEOTIDE SEQUENCE</scope>
    <source>
        <strain evidence="3">ATCC 64411</strain>
    </source>
</reference>
<feature type="domain" description="DUF1996" evidence="2">
    <location>
        <begin position="226"/>
        <end position="470"/>
    </location>
</feature>
<evidence type="ECO:0000313" key="3">
    <source>
        <dbReference type="EMBL" id="KLU80951.1"/>
    </source>
</evidence>
<gene>
    <name evidence="3" type="ORF">MAPG_00047</name>
</gene>
<reference evidence="5" key="2">
    <citation type="submission" date="2010-05" db="EMBL/GenBank/DDBJ databases">
        <title>The genome sequence of Magnaporthe poae strain ATCC 64411.</title>
        <authorList>
            <person name="Ma L.-J."/>
            <person name="Dead R."/>
            <person name="Young S."/>
            <person name="Zeng Q."/>
            <person name="Koehrsen M."/>
            <person name="Alvarado L."/>
            <person name="Berlin A."/>
            <person name="Chapman S.B."/>
            <person name="Chen Z."/>
            <person name="Freedman E."/>
            <person name="Gellesch M."/>
            <person name="Goldberg J."/>
            <person name="Griggs A."/>
            <person name="Gujja S."/>
            <person name="Heilman E.R."/>
            <person name="Heiman D."/>
            <person name="Hepburn T."/>
            <person name="Howarth C."/>
            <person name="Jen D."/>
            <person name="Larson L."/>
            <person name="Mehta T."/>
            <person name="Neiman D."/>
            <person name="Pearson M."/>
            <person name="Roberts A."/>
            <person name="Saif S."/>
            <person name="Shea T."/>
            <person name="Shenoy N."/>
            <person name="Sisk P."/>
            <person name="Stolte C."/>
            <person name="Sykes S."/>
            <person name="Walk T."/>
            <person name="White J."/>
            <person name="Yandava C."/>
            <person name="Haas B."/>
            <person name="Nusbaum C."/>
            <person name="Birren B."/>
        </authorList>
    </citation>
    <scope>NUCLEOTIDE SEQUENCE [LARGE SCALE GENOMIC DNA]</scope>
    <source>
        <strain evidence="5">ATCC 64411 / 73-15</strain>
    </source>
</reference>
<dbReference type="Pfam" id="PF09362">
    <property type="entry name" value="DUF1996"/>
    <property type="match status" value="1"/>
</dbReference>
<dbReference type="OrthoDB" id="74764at2759"/>
<sequence>MIMADLTAIALDASSRVLAVSREYTQKWGTGTKCSRHSGKGSTSRRAIVLALGYNTVMPAKVARLLAADFLSTCCIMSRRKFSLNRRVAYCSKSAAWAILAQVARAHGHPQGSYPRHMQEILGAGACKRGVQSEVVGKNQEHLFRNQDPGSSQVWCTTQATRLKLSNTSTPFRMAHWKALILGLAGLLNQVDRVSSQDPGPFDPNKTYIPPMLRFQCSQLVVERLDPLVNPGSIPSPHLHQIVGGDSFNSSMDPATHDLVAKSSCTSCTFSEDFSNYWTAVLYFRARNGTYKRVPQIPSEGLKGIGGITVYYIPPLGQNKTTAFRPGFRMLVGDAGLREPAQKGKVDPKVCHRCMPKTGDWNNLNCAAPDSVTLPNKFCAGGIRSVITFPTCWDGVNLDSADHKSHIAYPIPGTNKNMYDFDGGVCPDSHPVKIPQVMYEVIWDTTQFNDPDLWPEDKSKQPFVWSTGDEYVFFCLSGAGPTTIHCYAQGVTEMLTVIQTRILPARRLCVSSAFFFFVRKCADTSLALGGRATPFSAPWTTAALATSARAWKRSLPKRPPSVSRTGRSTRTPTDG</sequence>
<dbReference type="EnsemblFungi" id="MAPG_00047T0">
    <property type="protein sequence ID" value="MAPG_00047T0"/>
    <property type="gene ID" value="MAPG_00047"/>
</dbReference>
<name>A0A0C4DJY7_MAGP6</name>
<dbReference type="InterPro" id="IPR018535">
    <property type="entry name" value="DUF1996"/>
</dbReference>
<evidence type="ECO:0000259" key="2">
    <source>
        <dbReference type="Pfam" id="PF09362"/>
    </source>
</evidence>
<feature type="region of interest" description="Disordered" evidence="1">
    <location>
        <begin position="551"/>
        <end position="575"/>
    </location>
</feature>
<keyword evidence="5" id="KW-1185">Reference proteome</keyword>
<reference evidence="3" key="3">
    <citation type="submission" date="2011-03" db="EMBL/GenBank/DDBJ databases">
        <title>Annotation of Magnaporthe poae ATCC 64411.</title>
        <authorList>
            <person name="Ma L.-J."/>
            <person name="Dead R."/>
            <person name="Young S.K."/>
            <person name="Zeng Q."/>
            <person name="Gargeya S."/>
            <person name="Fitzgerald M."/>
            <person name="Haas B."/>
            <person name="Abouelleil A."/>
            <person name="Alvarado L."/>
            <person name="Arachchi H.M."/>
            <person name="Berlin A."/>
            <person name="Brown A."/>
            <person name="Chapman S.B."/>
            <person name="Chen Z."/>
            <person name="Dunbar C."/>
            <person name="Freedman E."/>
            <person name="Gearin G."/>
            <person name="Gellesch M."/>
            <person name="Goldberg J."/>
            <person name="Griggs A."/>
            <person name="Gujja S."/>
            <person name="Heiman D."/>
            <person name="Howarth C."/>
            <person name="Larson L."/>
            <person name="Lui A."/>
            <person name="MacDonald P.J.P."/>
            <person name="Mehta T."/>
            <person name="Montmayeur A."/>
            <person name="Murphy C."/>
            <person name="Neiman D."/>
            <person name="Pearson M."/>
            <person name="Priest M."/>
            <person name="Roberts A."/>
            <person name="Saif S."/>
            <person name="Shea T."/>
            <person name="Shenoy N."/>
            <person name="Sisk P."/>
            <person name="Stolte C."/>
            <person name="Sykes S."/>
            <person name="Yandava C."/>
            <person name="Wortman J."/>
            <person name="Nusbaum C."/>
            <person name="Birren B."/>
        </authorList>
    </citation>
    <scope>NUCLEOTIDE SEQUENCE</scope>
    <source>
        <strain evidence="3">ATCC 64411</strain>
    </source>
</reference>
<evidence type="ECO:0000313" key="5">
    <source>
        <dbReference type="Proteomes" id="UP000011715"/>
    </source>
</evidence>
<dbReference type="STRING" id="644358.A0A0C4DJY7"/>
<reference evidence="4" key="4">
    <citation type="journal article" date="2015" name="G3 (Bethesda)">
        <title>Genome sequences of three phytopathogenic species of the Magnaporthaceae family of fungi.</title>
        <authorList>
            <person name="Okagaki L.H."/>
            <person name="Nunes C.C."/>
            <person name="Sailsbery J."/>
            <person name="Clay B."/>
            <person name="Brown D."/>
            <person name="John T."/>
            <person name="Oh Y."/>
            <person name="Young N."/>
            <person name="Fitzgerald M."/>
            <person name="Haas B.J."/>
            <person name="Zeng Q."/>
            <person name="Young S."/>
            <person name="Adiconis X."/>
            <person name="Fan L."/>
            <person name="Levin J.Z."/>
            <person name="Mitchell T.K."/>
            <person name="Okubara P.A."/>
            <person name="Farman M.L."/>
            <person name="Kohn L.M."/>
            <person name="Birren B."/>
            <person name="Ma L.-J."/>
            <person name="Dean R.A."/>
        </authorList>
    </citation>
    <scope>NUCLEOTIDE SEQUENCE</scope>
    <source>
        <strain evidence="4">ATCC 64411 / 73-15</strain>
    </source>
</reference>
<dbReference type="Proteomes" id="UP000011715">
    <property type="component" value="Unassembled WGS sequence"/>
</dbReference>
<accession>A0A0C4DJY7</accession>
<dbReference type="PANTHER" id="PTHR43662">
    <property type="match status" value="1"/>
</dbReference>
<dbReference type="eggNOG" id="ENOG502SHDJ">
    <property type="taxonomic scope" value="Eukaryota"/>
</dbReference>
<organism evidence="4 5">
    <name type="scientific">Magnaporthiopsis poae (strain ATCC 64411 / 73-15)</name>
    <name type="common">Kentucky bluegrass fungus</name>
    <name type="synonym">Magnaporthe poae</name>
    <dbReference type="NCBI Taxonomy" id="644358"/>
    <lineage>
        <taxon>Eukaryota</taxon>
        <taxon>Fungi</taxon>
        <taxon>Dikarya</taxon>
        <taxon>Ascomycota</taxon>
        <taxon>Pezizomycotina</taxon>
        <taxon>Sordariomycetes</taxon>
        <taxon>Sordariomycetidae</taxon>
        <taxon>Magnaporthales</taxon>
        <taxon>Magnaporthaceae</taxon>
        <taxon>Magnaporthiopsis</taxon>
    </lineage>
</organism>
<evidence type="ECO:0000313" key="4">
    <source>
        <dbReference type="EnsemblFungi" id="MAPG_00047T0"/>
    </source>
</evidence>
<reference evidence="4" key="5">
    <citation type="submission" date="2015-06" db="UniProtKB">
        <authorList>
            <consortium name="EnsemblFungi"/>
        </authorList>
    </citation>
    <scope>IDENTIFICATION</scope>
    <source>
        <strain evidence="4">ATCC 64411</strain>
    </source>
</reference>
<protein>
    <recommendedName>
        <fullName evidence="2">DUF1996 domain-containing protein</fullName>
    </recommendedName>
</protein>
<evidence type="ECO:0000256" key="1">
    <source>
        <dbReference type="SAM" id="MobiDB-lite"/>
    </source>
</evidence>